<dbReference type="Gene3D" id="2.160.20.10">
    <property type="entry name" value="Single-stranded right-handed beta-helix, Pectin lyase-like"/>
    <property type="match status" value="2"/>
</dbReference>
<gene>
    <name evidence="4" type="ORF">A2845_04190</name>
</gene>
<dbReference type="InterPro" id="IPR012334">
    <property type="entry name" value="Pectin_lyas_fold"/>
</dbReference>
<dbReference type="Proteomes" id="UP000177122">
    <property type="component" value="Unassembled WGS sequence"/>
</dbReference>
<dbReference type="NCBIfam" id="TIGR03804">
    <property type="entry name" value="para_beta_helix"/>
    <property type="match status" value="5"/>
</dbReference>
<dbReference type="SMART" id="SM00710">
    <property type="entry name" value="PbH1"/>
    <property type="match status" value="22"/>
</dbReference>
<protein>
    <recommendedName>
        <fullName evidence="3">Carbohydrate-binding/sugar hydrolysis domain-containing protein</fullName>
    </recommendedName>
</protein>
<dbReference type="SUPFAM" id="SSF51126">
    <property type="entry name" value="Pectin lyase-like"/>
    <property type="match status" value="2"/>
</dbReference>
<evidence type="ECO:0000256" key="1">
    <source>
        <dbReference type="ARBA" id="ARBA00022737"/>
    </source>
</evidence>
<dbReference type="EMBL" id="MHLI01000009">
    <property type="protein sequence ID" value="OGZ05555.1"/>
    <property type="molecule type" value="Genomic_DNA"/>
</dbReference>
<feature type="compositionally biased region" description="Low complexity" evidence="2">
    <location>
        <begin position="3726"/>
        <end position="3737"/>
    </location>
</feature>
<dbReference type="Pfam" id="PF13229">
    <property type="entry name" value="Beta_helix"/>
    <property type="match status" value="1"/>
</dbReference>
<feature type="non-terminal residue" evidence="4">
    <location>
        <position position="1"/>
    </location>
</feature>
<name>A0A1G2CW04_9BACT</name>
<dbReference type="Pfam" id="PF05048">
    <property type="entry name" value="NosD"/>
    <property type="match status" value="1"/>
</dbReference>
<dbReference type="InterPro" id="IPR007742">
    <property type="entry name" value="NosD_dom"/>
</dbReference>
<organism evidence="4 5">
    <name type="scientific">Candidatus Lloydbacteria bacterium RIFCSPHIGHO2_01_FULL_49_22</name>
    <dbReference type="NCBI Taxonomy" id="1798658"/>
    <lineage>
        <taxon>Bacteria</taxon>
        <taxon>Candidatus Lloydiibacteriota</taxon>
    </lineage>
</organism>
<dbReference type="SMART" id="SM00722">
    <property type="entry name" value="CASH"/>
    <property type="match status" value="1"/>
</dbReference>
<reference evidence="4 5" key="1">
    <citation type="journal article" date="2016" name="Nat. Commun.">
        <title>Thousands of microbial genomes shed light on interconnected biogeochemical processes in an aquifer system.</title>
        <authorList>
            <person name="Anantharaman K."/>
            <person name="Brown C.T."/>
            <person name="Hug L.A."/>
            <person name="Sharon I."/>
            <person name="Castelle C.J."/>
            <person name="Probst A.J."/>
            <person name="Thomas B.C."/>
            <person name="Singh A."/>
            <person name="Wilkins M.J."/>
            <person name="Karaoz U."/>
            <person name="Brodie E.L."/>
            <person name="Williams K.H."/>
            <person name="Hubbard S.S."/>
            <person name="Banfield J.F."/>
        </authorList>
    </citation>
    <scope>NUCLEOTIDE SEQUENCE [LARGE SCALE GENOMIC DNA]</scope>
</reference>
<evidence type="ECO:0000313" key="5">
    <source>
        <dbReference type="Proteomes" id="UP000177122"/>
    </source>
</evidence>
<evidence type="ECO:0000313" key="4">
    <source>
        <dbReference type="EMBL" id="OGZ05555.1"/>
    </source>
</evidence>
<dbReference type="InterPro" id="IPR039448">
    <property type="entry name" value="Beta_helix"/>
</dbReference>
<dbReference type="InterPro" id="IPR011050">
    <property type="entry name" value="Pectin_lyase_fold/virulence"/>
</dbReference>
<proteinExistence type="predicted"/>
<evidence type="ECO:0000256" key="2">
    <source>
        <dbReference type="SAM" id="MobiDB-lite"/>
    </source>
</evidence>
<evidence type="ECO:0000259" key="3">
    <source>
        <dbReference type="SMART" id="SM00722"/>
    </source>
</evidence>
<dbReference type="InterPro" id="IPR022441">
    <property type="entry name" value="Para_beta_helix_rpt-2"/>
</dbReference>
<feature type="compositionally biased region" description="Polar residues" evidence="2">
    <location>
        <begin position="3699"/>
        <end position="3715"/>
    </location>
</feature>
<feature type="region of interest" description="Disordered" evidence="2">
    <location>
        <begin position="3699"/>
        <end position="3737"/>
    </location>
</feature>
<keyword evidence="1" id="KW-0677">Repeat</keyword>
<dbReference type="InterPro" id="IPR006626">
    <property type="entry name" value="PbH1"/>
</dbReference>
<accession>A0A1G2CW04</accession>
<dbReference type="InterPro" id="IPR006633">
    <property type="entry name" value="Carb-bd_sugar_hydrolysis-dom"/>
</dbReference>
<sequence>ADSSLFPKQINYQAKLSDAGNIAIPDGAYNVAFRLYTTPSSATTTNIWEEMHNTAGTRIAVSNGLLSVMLGSVTSLANVNFNQTLYLGVEIGGTGAPTWDGEMTPRKQLGAVPAAMVADTLDGLDSQSFVRTDATSTIAASSGATLLTLNQQGAGDVLTLTAGASTVFTATGNGNIGIGTSSPYAKLSVAGSGVFDNTITASTLIATSTSATSTLRNLATTQLAIGTLSGILKASGGYVSGGATTDDLTQGSTNLYFTDTLARLAVAGLFVSTTTVNTWNQLNTFANGLISLASSTLQNLNSASSTLGTVLITNATTTNSAVTNGTVTNLSFTNASGTSATTSNLYANNLRLGFSTTTAGNGIQLSAGCFRDSSGNCVTSASTGAVGGTGAVQFANGTAFAGDNTQFSFDNTNKSLAIGTSSPWAKLSVQGMYGNTSTLFDIATSTNASGSATSSLFRVLASGALGMGATTDASIFINGGGTTTNTLGALRNIAIGAEGMSYYITAATDNIALGYQALYGSSSVPMTGDYNFAAGNQALFSNTTGSYNNANGYRALYSNTTGTQNSASGYRSLFFNTTGTYNSANGYQALYSNTTGSNNNALGNEALYSNTTGSFNDALGYQSLISNTTGSNNNALGSVALYGNTTGSFNIALGNRSGRNITTGYDNIFLGHDENIGGTAITTGYNNIGMGYNIKFPAVSSRNMMNIGNFLFANLPATTTNTSLTTQPLTGKLGVGTSSPYAKLTVWGGDTLATSRAFEAVNSASTSLFSIFNNGVASTSNFIVSSTATTTNLAVTGDATSTFAGGIALSAGCFRNPAGTCVGGGKESTYVVAAQNSTNKAYADYIANSTSAETAINAALQAAYAGGRGGKVYLLEGDYILSTGAGDKIQMATSTSLIGAGQSTVIHIASSTNATANAIAANSLTGVTIADLFIDGNGAQNSGTQIGIQFTSVASSSIKNITATGTRQYGISLASSQNNVISGNILTSNTSYGINLTASHKNIMNGNIANSNGGRGIYLSASNENVITGNTVSSNGTYGIYLTSASNNTITGNTVSSNPGAGIVASSGTGLTISGNVATGNGIGINVGSSYSTVVGNTIMNNLQSGIALLFASNITITGNALYGNGMFGVYPSIDISFSNDNTISSNNIRATSTDPLIKFDSSSARNYVASNSYTNSDTTIYVSDASATTRYTEWDRLTLNTPDQVAYSPLSIFASSSVALASTTQMGSGKILSLNNSVGEMFTVANNGNVGIGTSSPYAKLSVVGEIVGAFFTGTTTATSTFGGNLAINGTGTSTSNGGFNISAGCFAVNGTCVGGGAATTAVGGTGAVQFANGTAFDGDNTQFSFDNTKKALAIGTTSPWAKLSVQGTYGSTTLLFDIATTTNANGSATSSLFRVLASGVLGMGANTNASIFINGGGTTTDTLGALRNLVIGSEGMSYYTTGATDNIALGYQALYGSSSVPMTGDNNFAAGNQALYSNTIGSLNNALGQSALYSNTTGSQNNALGAYALTSNTGGTNNNALGYYALYSNTIGYHNNALGAYTLNSNTTGYDNNALGHTALYSNTTGYNNNTLGQSALYSNTTGVENNSLGAYTLYSNTTGSYNTALGQNAIRTNTTGTDNSGLGSNALRLNSTGASSTAVGANAGRANTTGSYNLFMGMNAGYRVESQGAQLAGRPVSLATLSNAIAIGAQAQITRSNAMVLGGVNEFATDIVTGTTSPWAKLSIMNTYGSTTALFDIATTTNANGSATSSLFRVLASGALGMGANTNASIFINGGGTTTNTLGALRNVVIGSEGMSYYTTGATDNIALGYQALYGSSSVPMTGDHNFAAGYQALYKNTTGSYNNANGYQALLFNTTGSGNNALGYQSLTSNTTGGWNNTLGFQSLNHNTTGSNNNALGYQSLFYNTTGTNNNALGQSALFNNTTGEWNNALGYQSLISNTTGYDNNALGYTALYSNDTGSENNALGNTALYSNTTGSFNTALGYQAGFNVTTGYDNIFLGHDANIGGTAITTGYNNIGMGYNIKFPAVSSSNMMNIGNFLFANLPATTTGTTLTTQPLIGKLGVGTSSPYAKLTVWGGDTLDTSRAFEAVNSASTSLFSIFNNGVASTSNFIVSNTATTTNLAVIGSATSTFAGGIALSAGCFAVNGTCVGGGAATTAVGGNGAVQFANGTAFDGDNTQFSFDNTNKALAIGTTSPWAKLSVQGVYGNQSVLFDVASSTNANGSATSSIFTVLANGNVGISTSSPTARLDIVGINTESIIGPELITSVSDRDFSSDTGNWTGTNWTVGSGVVTHTTGNSTPVTLSNTALSIAPSAGKIYMLTFTINATTASSFVPAVGGVDGVDVGLNVGTLTNQVQIIRATGNGALKFTPVFGVWVGTIDNVSLKEITISAATQILRNSDGTAGLELRSGGIGLANTMLGLGAGSVNTVGLDNAFMGYLAGYSNTSANANTFVGRSAGQNTSTGSGNSFVGSYAGKLNTTGAFNSFFGYSAGKENRTGNYNVGIGDYAGSYNYSGSANTIVGYNAAGNAGNSYSNNTILGYNAGANIQTASNNILLGYNSGDALLSGSNNIILGYDIDATSSTATRSLNIGNLLFGTGLDGVGTTLSSGNIGIGTTSPYAKLSVVGQIVGAFFTGTTTATSTFGGNLAINGTGTSTSNGGFNISAGCFAVNGTCVGGGAASPDGDGATYTVAAQNSTNKAYADYVADGAGAETAINTALQAAYAGGRGGKVYLMEGDYYLSTGAGDKIQMATSTSLIGAGQSTVIHIASSTNATANAIAANTLSYITIADLFIDGNKGNNSGSQDGIKFIGVSTSTIRNVIVSGTNRYGMSLSTSVGNMLTGNTSNSNDNDGIFLQVSSNYNTLMGNIANNNAGGSGGITLNSSSYNSVTGNITNGNVNVGISLIAGANNTMTSNSANSNTIAGIYLFISARNSVTGNTLNSNGTEGLGVVTSSDNNTITGNLFYDNGGSGANQSILVSSANNNIISSNQIVDTAGTGYAINITSSASANNVLTSNYYSGTGASAIQDLGTNTKYTQWDRLTLDTKQLGQVAYSPLSIFASSSVALASTTQMGTGKLMSLNNALGEMFTVANGGNVGIGTSSPYAKLSVVGEIVGEYFMATSTTATSTISGNLDVGQMSSTILGNFAALRVAGMTGAVSNPKGVDGIYVIGGAGYAGSGNGGQGGANSVIGGAGGQGLGSGTTGGIGGQVSFGGGDGGAGDDGGINIGHGGAGGPLLLFTGAGGAGTLAGGVSGAGGDMSISAGSGGAGMSGATPGRGGDITITPGSAGGTAARGGNVYIAPTIGGIAVGTSSAFAKFSIQNTNGSQSPLFDVATTTSVLSATSSIFRINANGNVGIGTSSPTQATFSVSGTAYFTGTTTIGVGSASSTMAGLQIGNGGICVDNDGTCVASMKGRVSALQHTTGASDLAENYVATTSLEAGDIVMTMGSTSIAKGSKTASSSRILGVVSTKPGIVLGMSEEDALLPGQYPIALSGRVPVKVNLENGPIMQGDRITLSRIPGVGAKAIATSSVTVGIALDDFSGVEGEMDTMATGMVLTFVNLKYQDLSAHIVGSTIDLTGGASGEVVSLFDLDPENFDVRYLANRPMNFGGQSLINVKAMMSSLGKWSLDENGALVVESVSAKTITATEKFQVGTPTNRIGVTLYDETDGNPYCVKVLAGVLTSIFGECGAVNAGTPSGSSNEGSAPTVSDTIDFPPDDTSTETTTVADTTNDTPIIPLTDSVLSKKITTDQLSAEPIITQDTVVPPDSTLLIQ</sequence>
<feature type="domain" description="Carbohydrate-binding/sugar hydrolysis" evidence="3">
    <location>
        <begin position="940"/>
        <end position="1088"/>
    </location>
</feature>
<comment type="caution">
    <text evidence="4">The sequence shown here is derived from an EMBL/GenBank/DDBJ whole genome shotgun (WGS) entry which is preliminary data.</text>
</comment>